<organism evidence="4 5">
    <name type="scientific">Sphingomonas mucosissima</name>
    <dbReference type="NCBI Taxonomy" id="370959"/>
    <lineage>
        <taxon>Bacteria</taxon>
        <taxon>Pseudomonadati</taxon>
        <taxon>Pseudomonadota</taxon>
        <taxon>Alphaproteobacteria</taxon>
        <taxon>Sphingomonadales</taxon>
        <taxon>Sphingomonadaceae</taxon>
        <taxon>Sphingomonas</taxon>
    </lineage>
</organism>
<dbReference type="EC" id="1.-.-.-" evidence="4"/>
<dbReference type="Pfam" id="PF00106">
    <property type="entry name" value="adh_short"/>
    <property type="match status" value="1"/>
</dbReference>
<dbReference type="OrthoDB" id="9793825at2"/>
<dbReference type="InterPro" id="IPR002347">
    <property type="entry name" value="SDR_fam"/>
</dbReference>
<dbReference type="Gene3D" id="3.40.50.720">
    <property type="entry name" value="NAD(P)-binding Rossmann-like Domain"/>
    <property type="match status" value="1"/>
</dbReference>
<dbReference type="AlphaFoldDB" id="A0A245ZM36"/>
<dbReference type="RefSeq" id="WP_088333494.1">
    <property type="nucleotide sequence ID" value="NZ_NBBJ01000002.1"/>
</dbReference>
<gene>
    <name evidence="4" type="ORF">SPMU_17880</name>
</gene>
<keyword evidence="2 4" id="KW-0560">Oxidoreductase</keyword>
<proteinExistence type="inferred from homology"/>
<name>A0A245ZM36_9SPHN</name>
<evidence type="ECO:0000256" key="1">
    <source>
        <dbReference type="ARBA" id="ARBA00006484"/>
    </source>
</evidence>
<dbReference type="PANTHER" id="PTHR43391">
    <property type="entry name" value="RETINOL DEHYDROGENASE-RELATED"/>
    <property type="match status" value="1"/>
</dbReference>
<reference evidence="4 5" key="1">
    <citation type="submission" date="2017-03" db="EMBL/GenBank/DDBJ databases">
        <title>Genome sequence of Sphingomonas mucosissima DSM 17494.</title>
        <authorList>
            <person name="Poehlein A."/>
            <person name="Wuebbeler J.H."/>
            <person name="Steinbuechel A."/>
            <person name="Daniel R."/>
        </authorList>
    </citation>
    <scope>NUCLEOTIDE SEQUENCE [LARGE SCALE GENOMIC DNA]</scope>
    <source>
        <strain evidence="4 5">DSM 17494</strain>
    </source>
</reference>
<evidence type="ECO:0000256" key="3">
    <source>
        <dbReference type="RuleBase" id="RU000363"/>
    </source>
</evidence>
<dbReference type="Proteomes" id="UP000197783">
    <property type="component" value="Unassembled WGS sequence"/>
</dbReference>
<dbReference type="NCBIfam" id="NF006123">
    <property type="entry name" value="PRK08267.1"/>
    <property type="match status" value="1"/>
</dbReference>
<evidence type="ECO:0000313" key="5">
    <source>
        <dbReference type="Proteomes" id="UP000197783"/>
    </source>
</evidence>
<dbReference type="PRINTS" id="PR00080">
    <property type="entry name" value="SDRFAMILY"/>
</dbReference>
<protein>
    <submittedName>
        <fullName evidence="4">Putative oxidoreductase</fullName>
        <ecNumber evidence="4">1.-.-.-</ecNumber>
    </submittedName>
</protein>
<dbReference type="PRINTS" id="PR00081">
    <property type="entry name" value="GDHRDH"/>
</dbReference>
<dbReference type="InterPro" id="IPR036291">
    <property type="entry name" value="NAD(P)-bd_dom_sf"/>
</dbReference>
<dbReference type="GO" id="GO:0016491">
    <property type="term" value="F:oxidoreductase activity"/>
    <property type="evidence" value="ECO:0007669"/>
    <property type="project" value="UniProtKB-KW"/>
</dbReference>
<comment type="similarity">
    <text evidence="1 3">Belongs to the short-chain dehydrogenases/reductases (SDR) family.</text>
</comment>
<dbReference type="SUPFAM" id="SSF51735">
    <property type="entry name" value="NAD(P)-binding Rossmann-fold domains"/>
    <property type="match status" value="1"/>
</dbReference>
<evidence type="ECO:0000256" key="2">
    <source>
        <dbReference type="ARBA" id="ARBA00023002"/>
    </source>
</evidence>
<keyword evidence="5" id="KW-1185">Reference proteome</keyword>
<comment type="caution">
    <text evidence="4">The sequence shown here is derived from an EMBL/GenBank/DDBJ whole genome shotgun (WGS) entry which is preliminary data.</text>
</comment>
<dbReference type="EMBL" id="NBBJ01000002">
    <property type="protein sequence ID" value="OWK30799.1"/>
    <property type="molecule type" value="Genomic_DNA"/>
</dbReference>
<accession>A0A245ZM36</accession>
<dbReference type="PANTHER" id="PTHR43391:SF82">
    <property type="entry name" value="OXIDOREDUCTASE SADH-RELATED"/>
    <property type="match status" value="1"/>
</dbReference>
<sequence length="259" mass="27152">MKAILITGGASGIGRAVAQLFSDRGWRVGLADRDEAGLKATAAMLPADRTTSHFMDVRSPEDWEEVLAEFTQASGGRLDVLFNNAGVAVGGPFGAASLEDIDRALDVNIKGVVYGARLGHPYLAATPGSCLLNTASAAGIYGTAGAAIYSATKFAVRGLTEALDGEWAGEGIRVRSLMPGFIDTPLLTAAVGGSNRSVRETVVEAGLEFTPVEVVAEAAWSAVHGDRLHTLVGRTARRLAFASRWMPGGLRKRMRLGRG</sequence>
<evidence type="ECO:0000313" key="4">
    <source>
        <dbReference type="EMBL" id="OWK30799.1"/>
    </source>
</evidence>